<accession>J9FWK6</accession>
<evidence type="ECO:0000313" key="1">
    <source>
        <dbReference type="EMBL" id="EJW98918.1"/>
    </source>
</evidence>
<gene>
    <name evidence="1" type="ORF">EVA_12976</name>
</gene>
<protein>
    <submittedName>
        <fullName evidence="1">Uncharacterized protein</fullName>
    </submittedName>
</protein>
<comment type="caution">
    <text evidence="1">The sequence shown here is derived from an EMBL/GenBank/DDBJ whole genome shotgun (WGS) entry which is preliminary data.</text>
</comment>
<feature type="non-terminal residue" evidence="1">
    <location>
        <position position="1"/>
    </location>
</feature>
<organism evidence="1">
    <name type="scientific">gut metagenome</name>
    <dbReference type="NCBI Taxonomy" id="749906"/>
    <lineage>
        <taxon>unclassified sequences</taxon>
        <taxon>metagenomes</taxon>
        <taxon>organismal metagenomes</taxon>
    </lineage>
</organism>
<name>J9FWK6_9ZZZZ</name>
<dbReference type="EMBL" id="AMCI01004042">
    <property type="protein sequence ID" value="EJW98918.1"/>
    <property type="molecule type" value="Genomic_DNA"/>
</dbReference>
<proteinExistence type="predicted"/>
<dbReference type="AlphaFoldDB" id="J9FWK6"/>
<sequence>SIISDTSHIDDANVFITTQFVSQFSNKYVKTTSIEITVISP</sequence>
<reference evidence="1" key="1">
    <citation type="journal article" date="2012" name="PLoS ONE">
        <title>Gene sets for utilization of primary and secondary nutrition supplies in the distal gut of endangered iberian lynx.</title>
        <authorList>
            <person name="Alcaide M."/>
            <person name="Messina E."/>
            <person name="Richter M."/>
            <person name="Bargiela R."/>
            <person name="Peplies J."/>
            <person name="Huws S.A."/>
            <person name="Newbold C.J."/>
            <person name="Golyshin P.N."/>
            <person name="Simon M.A."/>
            <person name="Lopez G."/>
            <person name="Yakimov M.M."/>
            <person name="Ferrer M."/>
        </authorList>
    </citation>
    <scope>NUCLEOTIDE SEQUENCE</scope>
</reference>